<accession>A0A1F7YPN6</accession>
<feature type="domain" description="TraC-like" evidence="1">
    <location>
        <begin position="33"/>
        <end position="201"/>
    </location>
</feature>
<evidence type="ECO:0000313" key="3">
    <source>
        <dbReference type="Proteomes" id="UP000177263"/>
    </source>
</evidence>
<evidence type="ECO:0000259" key="1">
    <source>
        <dbReference type="Pfam" id="PF26593"/>
    </source>
</evidence>
<gene>
    <name evidence="2" type="ORF">A2801_01685</name>
</gene>
<dbReference type="Pfam" id="PF26593">
    <property type="entry name" value="TraC-like"/>
    <property type="match status" value="1"/>
</dbReference>
<dbReference type="STRING" id="1802500.A2801_01685"/>
<dbReference type="InterPro" id="IPR058596">
    <property type="entry name" value="TraC-like_dom"/>
</dbReference>
<protein>
    <recommendedName>
        <fullName evidence="1">TraC-like domain-containing protein</fullName>
    </recommendedName>
</protein>
<sequence length="235" mass="27131">MNKLIQKVPLFNIPDEPITGISQDFIPMADVTDGMVLHKDGGAAMILETTSLNFGLLSEREQEAVVAAYAALINSLSFPIQILIRTQRKDVTRYIRYLEEAEEKIDNPKLKALMEGYKQFVLETTKRRNVLGKRFFLVIPFYSHELGITQSFKSLTQKSKTLPFTEDYIIKKAKVSLTPKRDHLIRQGARLGLRVRQLDNDQITELLYDVYNPDIDTVREKEEDQEEAEKKGRRR</sequence>
<dbReference type="AlphaFoldDB" id="A0A1F7YPN6"/>
<proteinExistence type="predicted"/>
<name>A0A1F7YPN6_9BACT</name>
<evidence type="ECO:0000313" key="2">
    <source>
        <dbReference type="EMBL" id="OGM28578.1"/>
    </source>
</evidence>
<comment type="caution">
    <text evidence="2">The sequence shown here is derived from an EMBL/GenBank/DDBJ whole genome shotgun (WGS) entry which is preliminary data.</text>
</comment>
<dbReference type="EMBL" id="MGGM01000027">
    <property type="protein sequence ID" value="OGM28578.1"/>
    <property type="molecule type" value="Genomic_DNA"/>
</dbReference>
<organism evidence="2 3">
    <name type="scientific">Candidatus Woesebacteria bacterium RIFCSPHIGHO2_01_FULL_41_10</name>
    <dbReference type="NCBI Taxonomy" id="1802500"/>
    <lineage>
        <taxon>Bacteria</taxon>
        <taxon>Candidatus Woeseibacteriota</taxon>
    </lineage>
</organism>
<dbReference type="Proteomes" id="UP000177263">
    <property type="component" value="Unassembled WGS sequence"/>
</dbReference>
<reference evidence="2 3" key="1">
    <citation type="journal article" date="2016" name="Nat. Commun.">
        <title>Thousands of microbial genomes shed light on interconnected biogeochemical processes in an aquifer system.</title>
        <authorList>
            <person name="Anantharaman K."/>
            <person name="Brown C.T."/>
            <person name="Hug L.A."/>
            <person name="Sharon I."/>
            <person name="Castelle C.J."/>
            <person name="Probst A.J."/>
            <person name="Thomas B.C."/>
            <person name="Singh A."/>
            <person name="Wilkins M.J."/>
            <person name="Karaoz U."/>
            <person name="Brodie E.L."/>
            <person name="Williams K.H."/>
            <person name="Hubbard S.S."/>
            <person name="Banfield J.F."/>
        </authorList>
    </citation>
    <scope>NUCLEOTIDE SEQUENCE [LARGE SCALE GENOMIC DNA]</scope>
</reference>